<proteinExistence type="predicted"/>
<dbReference type="Proteomes" id="UP001138961">
    <property type="component" value="Unassembled WGS sequence"/>
</dbReference>
<dbReference type="Gene3D" id="1.20.58.760">
    <property type="entry name" value="Peptidase M41"/>
    <property type="match status" value="1"/>
</dbReference>
<name>A0ABS8BYC6_9RHOB</name>
<protein>
    <recommendedName>
        <fullName evidence="2">Peptidase M41 domain-containing protein</fullName>
    </recommendedName>
</protein>
<dbReference type="SUPFAM" id="SSF140990">
    <property type="entry name" value="FtsH protease domain-like"/>
    <property type="match status" value="1"/>
</dbReference>
<gene>
    <name evidence="3" type="ORF">LGQ03_14865</name>
</gene>
<comment type="caution">
    <text evidence="3">The sequence shown here is derived from an EMBL/GenBank/DDBJ whole genome shotgun (WGS) entry which is preliminary data.</text>
</comment>
<keyword evidence="4" id="KW-1185">Reference proteome</keyword>
<dbReference type="Pfam" id="PF01434">
    <property type="entry name" value="Peptidase_M41"/>
    <property type="match status" value="1"/>
</dbReference>
<accession>A0ABS8BYC6</accession>
<feature type="compositionally biased region" description="Gly residues" evidence="1">
    <location>
        <begin position="195"/>
        <end position="205"/>
    </location>
</feature>
<sequence length="213" mass="22332">MTALRDQRPPVPQALRARVAVACAAKAVTAQITGYARPDRISLTVAREVTAQVVLTPLPDARTRADIQREMITLLAGRAAEEVIVGSVSGRSGGDAASDLARATRLAIAAELSFGHGTGLIWCSADAEPATLFARHRGLRDRTARRLDAAYARACDLVRTHHTLIAVLASDLLVDGIVESEALRDVMEVAAPESDGGGGGGGGDDTAGFWPRM</sequence>
<dbReference type="EMBL" id="JAJATZ010000009">
    <property type="protein sequence ID" value="MCB5200521.1"/>
    <property type="molecule type" value="Genomic_DNA"/>
</dbReference>
<dbReference type="InterPro" id="IPR000642">
    <property type="entry name" value="Peptidase_M41"/>
</dbReference>
<evidence type="ECO:0000313" key="3">
    <source>
        <dbReference type="EMBL" id="MCB5200521.1"/>
    </source>
</evidence>
<feature type="region of interest" description="Disordered" evidence="1">
    <location>
        <begin position="191"/>
        <end position="213"/>
    </location>
</feature>
<dbReference type="InterPro" id="IPR037219">
    <property type="entry name" value="Peptidase_M41-like"/>
</dbReference>
<feature type="domain" description="Peptidase M41" evidence="2">
    <location>
        <begin position="53"/>
        <end position="185"/>
    </location>
</feature>
<organism evidence="3 4">
    <name type="scientific">Loktanella gaetbuli</name>
    <dbReference type="NCBI Taxonomy" id="2881335"/>
    <lineage>
        <taxon>Bacteria</taxon>
        <taxon>Pseudomonadati</taxon>
        <taxon>Pseudomonadota</taxon>
        <taxon>Alphaproteobacteria</taxon>
        <taxon>Rhodobacterales</taxon>
        <taxon>Roseobacteraceae</taxon>
        <taxon>Loktanella</taxon>
    </lineage>
</organism>
<evidence type="ECO:0000313" key="4">
    <source>
        <dbReference type="Proteomes" id="UP001138961"/>
    </source>
</evidence>
<reference evidence="3" key="1">
    <citation type="submission" date="2021-10" db="EMBL/GenBank/DDBJ databases">
        <title>Loktanella gaetbuli sp. nov., isolated from a tidal flat.</title>
        <authorList>
            <person name="Park S."/>
            <person name="Yoon J.-H."/>
        </authorList>
    </citation>
    <scope>NUCLEOTIDE SEQUENCE</scope>
    <source>
        <strain evidence="3">TSTF-M6</strain>
    </source>
</reference>
<evidence type="ECO:0000256" key="1">
    <source>
        <dbReference type="SAM" id="MobiDB-lite"/>
    </source>
</evidence>
<evidence type="ECO:0000259" key="2">
    <source>
        <dbReference type="Pfam" id="PF01434"/>
    </source>
</evidence>